<dbReference type="Proteomes" id="UP001501447">
    <property type="component" value="Unassembled WGS sequence"/>
</dbReference>
<evidence type="ECO:0000313" key="5">
    <source>
        <dbReference type="EMBL" id="GAA2591146.1"/>
    </source>
</evidence>
<protein>
    <recommendedName>
        <fullName evidence="4">HTH luxR-type domain-containing protein</fullName>
    </recommendedName>
</protein>
<name>A0ABN3PKN2_9ACTN</name>
<dbReference type="Gene3D" id="1.10.10.10">
    <property type="entry name" value="Winged helix-like DNA-binding domain superfamily/Winged helix DNA-binding domain"/>
    <property type="match status" value="1"/>
</dbReference>
<keyword evidence="3" id="KW-0804">Transcription</keyword>
<dbReference type="InterPro" id="IPR016032">
    <property type="entry name" value="Sig_transdc_resp-reg_C-effctor"/>
</dbReference>
<dbReference type="SUPFAM" id="SSF48452">
    <property type="entry name" value="TPR-like"/>
    <property type="match status" value="1"/>
</dbReference>
<gene>
    <name evidence="5" type="ORF">GCM10009863_00120</name>
</gene>
<dbReference type="SMART" id="SM00421">
    <property type="entry name" value="HTH_LUXR"/>
    <property type="match status" value="1"/>
</dbReference>
<accession>A0ABN3PKN2</accession>
<dbReference type="InterPro" id="IPR011990">
    <property type="entry name" value="TPR-like_helical_dom_sf"/>
</dbReference>
<dbReference type="Pfam" id="PF00196">
    <property type="entry name" value="GerE"/>
    <property type="match status" value="1"/>
</dbReference>
<reference evidence="5 6" key="1">
    <citation type="journal article" date="2019" name="Int. J. Syst. Evol. Microbiol.">
        <title>The Global Catalogue of Microorganisms (GCM) 10K type strain sequencing project: providing services to taxonomists for standard genome sequencing and annotation.</title>
        <authorList>
            <consortium name="The Broad Institute Genomics Platform"/>
            <consortium name="The Broad Institute Genome Sequencing Center for Infectious Disease"/>
            <person name="Wu L."/>
            <person name="Ma J."/>
        </authorList>
    </citation>
    <scope>NUCLEOTIDE SEQUENCE [LARGE SCALE GENOMIC DNA]</scope>
    <source>
        <strain evidence="5 6">JCM 16373</strain>
    </source>
</reference>
<dbReference type="SUPFAM" id="SSF46894">
    <property type="entry name" value="C-terminal effector domain of the bipartite response regulators"/>
    <property type="match status" value="1"/>
</dbReference>
<keyword evidence="1" id="KW-0805">Transcription regulation</keyword>
<evidence type="ECO:0000256" key="2">
    <source>
        <dbReference type="ARBA" id="ARBA00023125"/>
    </source>
</evidence>
<dbReference type="PANTHER" id="PTHR44688">
    <property type="entry name" value="DNA-BINDING TRANSCRIPTIONAL ACTIVATOR DEVR_DOSR"/>
    <property type="match status" value="1"/>
</dbReference>
<dbReference type="InterPro" id="IPR000792">
    <property type="entry name" value="Tscrpt_reg_LuxR_C"/>
</dbReference>
<comment type="caution">
    <text evidence="5">The sequence shown here is derived from an EMBL/GenBank/DDBJ whole genome shotgun (WGS) entry which is preliminary data.</text>
</comment>
<keyword evidence="2" id="KW-0238">DNA-binding</keyword>
<evidence type="ECO:0000256" key="1">
    <source>
        <dbReference type="ARBA" id="ARBA00023015"/>
    </source>
</evidence>
<evidence type="ECO:0000313" key="6">
    <source>
        <dbReference type="Proteomes" id="UP001501447"/>
    </source>
</evidence>
<dbReference type="PROSITE" id="PS50043">
    <property type="entry name" value="HTH_LUXR_2"/>
    <property type="match status" value="1"/>
</dbReference>
<keyword evidence="6" id="KW-1185">Reference proteome</keyword>
<evidence type="ECO:0000256" key="3">
    <source>
        <dbReference type="ARBA" id="ARBA00023163"/>
    </source>
</evidence>
<feature type="domain" description="HTH luxR-type" evidence="4">
    <location>
        <begin position="343"/>
        <end position="408"/>
    </location>
</feature>
<dbReference type="CDD" id="cd06170">
    <property type="entry name" value="LuxR_C_like"/>
    <property type="match status" value="1"/>
</dbReference>
<dbReference type="InterPro" id="IPR036388">
    <property type="entry name" value="WH-like_DNA-bd_sf"/>
</dbReference>
<dbReference type="PANTHER" id="PTHR44688:SF16">
    <property type="entry name" value="DNA-BINDING TRANSCRIPTIONAL ACTIVATOR DEVR_DOSR"/>
    <property type="match status" value="1"/>
</dbReference>
<proteinExistence type="predicted"/>
<dbReference type="EMBL" id="BAAARJ010000001">
    <property type="protein sequence ID" value="GAA2591146.1"/>
    <property type="molecule type" value="Genomic_DNA"/>
</dbReference>
<organism evidence="5 6">
    <name type="scientific">Streptomyces axinellae</name>
    <dbReference type="NCBI Taxonomy" id="552788"/>
    <lineage>
        <taxon>Bacteria</taxon>
        <taxon>Bacillati</taxon>
        <taxon>Actinomycetota</taxon>
        <taxon>Actinomycetes</taxon>
        <taxon>Kitasatosporales</taxon>
        <taxon>Streptomycetaceae</taxon>
        <taxon>Streptomyces</taxon>
    </lineage>
</organism>
<sequence length="412" mass="44277">MGRLPEDSSHAWSRTWVRAVSDPFARRSEVAALLPQLTARAEGRPERLTALGIMAWLLDETPLAVRAFDEAFDQWQPQDPLPEGLGGAAAWAYVERGRWARARELCARTTAVASSVGLDHAVACAAAVDATVLALQGDAAAARARTGEALALIDPLESRSVAVFARRALATAAVAEGAYESAYGQLRLVFTAEGAPVHYHASYPAIAELAAAAVRCGRPAAVQEAAVLVERCAHALAGNASPRLHALLERARGLLAEPAEPAEAEPHFRAALADPALEHWPFERAQTLLDLAEWLRRRRRIAEARAPLAEALEVFRRLGARPWAERARAEARAAGLDVAGPSAPDALAELSPQQRQIVRLAARGLTNREIGERLFLSPRTVGSHLYRSFPKLGITARAQLRDLVDGPLAAVC</sequence>
<dbReference type="PRINTS" id="PR00038">
    <property type="entry name" value="HTHLUXR"/>
</dbReference>
<dbReference type="PROSITE" id="PS00622">
    <property type="entry name" value="HTH_LUXR_1"/>
    <property type="match status" value="1"/>
</dbReference>
<evidence type="ECO:0000259" key="4">
    <source>
        <dbReference type="PROSITE" id="PS50043"/>
    </source>
</evidence>